<gene>
    <name evidence="2" type="ORF">Asulf_01665</name>
</gene>
<dbReference type="HOGENOM" id="CLU_094842_1_0_2"/>
<dbReference type="InterPro" id="IPR045865">
    <property type="entry name" value="ACT-like_dom_sf"/>
</dbReference>
<accession>N0BF40</accession>
<dbReference type="EMBL" id="CP005290">
    <property type="protein sequence ID" value="AGK61638.1"/>
    <property type="molecule type" value="Genomic_DNA"/>
</dbReference>
<dbReference type="RefSeq" id="WP_015591236.1">
    <property type="nucleotide sequence ID" value="NC_021169.1"/>
</dbReference>
<protein>
    <submittedName>
        <fullName evidence="2">ACT-domain-containing protein, predicted allosteric regulator of homoserine dehydrogenase</fullName>
    </submittedName>
</protein>
<dbReference type="SUPFAM" id="SSF55021">
    <property type="entry name" value="ACT-like"/>
    <property type="match status" value="1"/>
</dbReference>
<evidence type="ECO:0000259" key="1">
    <source>
        <dbReference type="PROSITE" id="PS51671"/>
    </source>
</evidence>
<name>N0BF40_9EURY</name>
<feature type="domain" description="ACT" evidence="1">
    <location>
        <begin position="5"/>
        <end position="83"/>
    </location>
</feature>
<keyword evidence="3" id="KW-1185">Reference proteome</keyword>
<dbReference type="STRING" id="387631.Asulf_01665"/>
<dbReference type="eggNOG" id="arCOG04396">
    <property type="taxonomic scope" value="Archaea"/>
</dbReference>
<proteinExistence type="predicted"/>
<evidence type="ECO:0000313" key="2">
    <source>
        <dbReference type="EMBL" id="AGK61638.1"/>
    </source>
</evidence>
<dbReference type="GeneID" id="15393300"/>
<dbReference type="Proteomes" id="UP000013307">
    <property type="component" value="Chromosome"/>
</dbReference>
<dbReference type="PROSITE" id="PS51671">
    <property type="entry name" value="ACT"/>
    <property type="match status" value="1"/>
</dbReference>
<dbReference type="CDD" id="cd04886">
    <property type="entry name" value="ACT_ThrD-II-like"/>
    <property type="match status" value="1"/>
</dbReference>
<dbReference type="KEGG" id="ast:Asulf_01665"/>
<sequence>MPVISIVVELEDKPGQLLKALEPISREGGNILSIIHQRDKKTPLQRVPVEISFDAKNLEIANRIIEALKESGVLVKRYNEIRLIATTSLMIIGHIVKTDLSDTINRIDSTGFAEVVDLQINMPEVNKPSTAMITISATGKDELEEAVEIMRNVCRSKNLLLIEPINENFS</sequence>
<dbReference type="Gene3D" id="3.30.70.260">
    <property type="match status" value="1"/>
</dbReference>
<dbReference type="AlphaFoldDB" id="N0BF40"/>
<evidence type="ECO:0000313" key="3">
    <source>
        <dbReference type="Proteomes" id="UP000013307"/>
    </source>
</evidence>
<dbReference type="InterPro" id="IPR044561">
    <property type="entry name" value="ACT_ThrD-II-like"/>
</dbReference>
<organism evidence="2 3">
    <name type="scientific">Archaeoglobus sulfaticallidus PM70-1</name>
    <dbReference type="NCBI Taxonomy" id="387631"/>
    <lineage>
        <taxon>Archaea</taxon>
        <taxon>Methanobacteriati</taxon>
        <taxon>Methanobacteriota</taxon>
        <taxon>Archaeoglobi</taxon>
        <taxon>Archaeoglobales</taxon>
        <taxon>Archaeoglobaceae</taxon>
        <taxon>Archaeoglobus</taxon>
    </lineage>
</organism>
<dbReference type="InterPro" id="IPR002912">
    <property type="entry name" value="ACT_dom"/>
</dbReference>
<dbReference type="Pfam" id="PF01842">
    <property type="entry name" value="ACT"/>
    <property type="match status" value="1"/>
</dbReference>
<reference evidence="2 3" key="1">
    <citation type="journal article" date="2013" name="Genome Announc.">
        <title>Complete Genome Sequence of the Thermophilic and Facultatively Chemolithoautotrophic Sulfate Reducer Archaeoglobus sulfaticallidus Strain PM70-1T.</title>
        <authorList>
            <person name="Stokke R."/>
            <person name="Hocking W.P."/>
            <person name="Steinsbu B.O."/>
            <person name="Steen I.H."/>
        </authorList>
    </citation>
    <scope>NUCLEOTIDE SEQUENCE [LARGE SCALE GENOMIC DNA]</scope>
    <source>
        <strain evidence="2">PM70-1</strain>
    </source>
</reference>
<dbReference type="OrthoDB" id="60296at2157"/>